<organism evidence="2 3">
    <name type="scientific">Mycena citricolor</name>
    <dbReference type="NCBI Taxonomy" id="2018698"/>
    <lineage>
        <taxon>Eukaryota</taxon>
        <taxon>Fungi</taxon>
        <taxon>Dikarya</taxon>
        <taxon>Basidiomycota</taxon>
        <taxon>Agaricomycotina</taxon>
        <taxon>Agaricomycetes</taxon>
        <taxon>Agaricomycetidae</taxon>
        <taxon>Agaricales</taxon>
        <taxon>Marasmiineae</taxon>
        <taxon>Mycenaceae</taxon>
        <taxon>Mycena</taxon>
    </lineage>
</organism>
<name>A0AAD2H6W7_9AGAR</name>
<dbReference type="AlphaFoldDB" id="A0AAD2H6W7"/>
<dbReference type="EMBL" id="CAVNYO010000167">
    <property type="protein sequence ID" value="CAK5270456.1"/>
    <property type="molecule type" value="Genomic_DNA"/>
</dbReference>
<feature type="compositionally biased region" description="Basic residues" evidence="1">
    <location>
        <begin position="102"/>
        <end position="111"/>
    </location>
</feature>
<feature type="region of interest" description="Disordered" evidence="1">
    <location>
        <begin position="102"/>
        <end position="127"/>
    </location>
</feature>
<keyword evidence="3" id="KW-1185">Reference proteome</keyword>
<sequence length="150" mass="16675">KIPTVAIQIHCVVCTGQRWSQSPADRAVFVKEDTGLPLLLQRGLHDDLAAHLRAHHPGEAIQLRGDVAWADSHDADARARLLLVDRQLQRVHVGRGFARAVRRERGQRRGRGGVDREGAGGRRDVDDRPVFVQQGLHRLGDRSGADNVHF</sequence>
<evidence type="ECO:0000256" key="1">
    <source>
        <dbReference type="SAM" id="MobiDB-lite"/>
    </source>
</evidence>
<accession>A0AAD2H6W7</accession>
<dbReference type="Proteomes" id="UP001295794">
    <property type="component" value="Unassembled WGS sequence"/>
</dbReference>
<reference evidence="2" key="1">
    <citation type="submission" date="2023-11" db="EMBL/GenBank/DDBJ databases">
        <authorList>
            <person name="De Vega J J."/>
            <person name="De Vega J J."/>
        </authorList>
    </citation>
    <scope>NUCLEOTIDE SEQUENCE</scope>
</reference>
<feature type="non-terminal residue" evidence="2">
    <location>
        <position position="1"/>
    </location>
</feature>
<comment type="caution">
    <text evidence="2">The sequence shown here is derived from an EMBL/GenBank/DDBJ whole genome shotgun (WGS) entry which is preliminary data.</text>
</comment>
<evidence type="ECO:0000313" key="2">
    <source>
        <dbReference type="EMBL" id="CAK5270456.1"/>
    </source>
</evidence>
<evidence type="ECO:0000313" key="3">
    <source>
        <dbReference type="Proteomes" id="UP001295794"/>
    </source>
</evidence>
<feature type="compositionally biased region" description="Basic and acidic residues" evidence="1">
    <location>
        <begin position="112"/>
        <end position="127"/>
    </location>
</feature>
<gene>
    <name evidence="2" type="ORF">MYCIT1_LOCUS14885</name>
</gene>
<proteinExistence type="predicted"/>
<protein>
    <submittedName>
        <fullName evidence="2">Uncharacterized protein</fullName>
    </submittedName>
</protein>